<evidence type="ECO:0000313" key="1">
    <source>
        <dbReference type="EMBL" id="QHU26706.1"/>
    </source>
</evidence>
<dbReference type="Gene3D" id="3.40.50.2000">
    <property type="entry name" value="Glycogen Phosphorylase B"/>
    <property type="match status" value="1"/>
</dbReference>
<evidence type="ECO:0008006" key="2">
    <source>
        <dbReference type="Google" id="ProtNLM"/>
    </source>
</evidence>
<name>A0A6C0L6Y3_9ZZZZ</name>
<accession>A0A6C0L6Y3</accession>
<dbReference type="EMBL" id="MN740444">
    <property type="protein sequence ID" value="QHU26706.1"/>
    <property type="molecule type" value="Genomic_DNA"/>
</dbReference>
<dbReference type="SUPFAM" id="SSF53756">
    <property type="entry name" value="UDP-Glycosyltransferase/glycogen phosphorylase"/>
    <property type="match status" value="1"/>
</dbReference>
<proteinExistence type="predicted"/>
<sequence length="1534" mass="182296">MEKQYHVDFKKYYIDSLTLLQKITIPTISMYNDFEAILVYFETSQHIEFILKNTILRLGKKWSYTIICCSSNYNFMLSLCSKISENIKLIKVNSIYDISKDLNVLFHGEKLLFYNDNTIIVNDNIYDFLHWDYIGSKIVYDIHDNSPFGGFSLVSKSFASDFNNNIGNSECKIADIESFNRFMSVKTDNPDCFAYHNFWQNNKSWKKEIHSTKYQQDAMYNPTHYRILNIDLQTLNKTELLNHFKNFGYYEKKPCYIKNKDMHKYICEYCDFDIEFVSSHYLHHNPELSNLTSLELLKHYNIVGKHDKKIAYDKNLNIDKLIDLKNPLVGNCVIFINSSHELNDETRFLYEYVIHLQENGEHDNILILDVFLNEDIFYYYSKLKTKPLFHCNNFVLMRELLDYYNPKFIYANGMNYLTLNVEKFSQDIINKTVFHFHDSMELIPPAIKNLKNNTIYCSHEKINEHLYNSYGLTNTHVFRPFIKKTLVSKSTNLNLFGNNNVVFGMVGKNNYENGYDIFVNLVKHLPQYNFIWVGGGDYDSNFSADNYIQICNYVDIYKYINLFDYLLVTCRNKTQHVVYKSLYMNCPCIVLENKMSQNLMTSGYYRIKDHCNDFNNVIEYIKNDLFLLKKQDQNVNTHEYILENFTEPYIYKYEIDSTSIQLQVTIHEENINGEFNWRHYLIVNPDLTEHNILTYETALEHWNNYGKSENRYSVIRHCDIEDQLHQYNNLKQRIFEQWNDYYIEQVIKMKIKGNDSSIVKRFLYDNLAYIKLKECNNNINNLSSAISKWIFNDNYSELKALPKKNGYLDLSIYGLDINNFDIEYVFKNYKLCWFSLNSLDDALVFWNVFGKNNNYLSSTENELYQDLYFDWEYYVKANRLKFTNKIQAFLHWNKYGKLGGLIASNVSLRKTYEEFLNNNYETTIKINNNVSGNSNTNNFIDSGDIMYGKEFNKPLFYGLKVIEEFGLLKNPILIIDFPNYGGGCEHFINCITMKYKTSRDFLIARAFNKRIHFYLNDESKLEKEFSDNEAIEFIKNVNVNTIFVNSIIGHSENFVNTLFTLDIPIDTITHDYSLLYKFPQGYYHEMMAQKPNCYFPLHKCRTIITQNEKNVALYGATINENKFVVAELPDHVNRSKKINTNNTQVVIGIIGNISNLKGYYLIEKLVEYAKTTNDIRIVLFGNIPYFDNTFLEKYPYKNIDELNKLLSVHKPNLWLETSLWPETYSYTLTLMMITGLPIFYQKKQYPSVVTDRLTKYDKSYSFENINWLINNISVLTSKKQKWFHTIDNKIYFNKYWDSYFVDKVLESKNIVFISSKVIVSTNKFDYSSSRSIYTTEERYEQTLRTIDSIRQHIPNSYVILFDNSEFDEPQYSVLNEKCDLFLNVCNDIDIYEYTNNKIYKLYGELAQTAYVLKYIRENLGHLKFDNFFKISGRYWINESFNYSDYVNDNNIFKRKPDVTDRRYYYTSFYKISNKKFRAFVDLIVGMFNDSKNHNEFDGYDWEVLLSKKLNYDFIELPNLGITENIAVWKQQTLI</sequence>
<protein>
    <recommendedName>
        <fullName evidence="2">Glycosyl transferase family 1 domain-containing protein</fullName>
    </recommendedName>
</protein>
<organism evidence="1">
    <name type="scientific">viral metagenome</name>
    <dbReference type="NCBI Taxonomy" id="1070528"/>
    <lineage>
        <taxon>unclassified sequences</taxon>
        <taxon>metagenomes</taxon>
        <taxon>organismal metagenomes</taxon>
    </lineage>
</organism>
<reference evidence="1" key="1">
    <citation type="journal article" date="2020" name="Nature">
        <title>Giant virus diversity and host interactions through global metagenomics.</title>
        <authorList>
            <person name="Schulz F."/>
            <person name="Roux S."/>
            <person name="Paez-Espino D."/>
            <person name="Jungbluth S."/>
            <person name="Walsh D.A."/>
            <person name="Denef V.J."/>
            <person name="McMahon K.D."/>
            <person name="Konstantinidis K.T."/>
            <person name="Eloe-Fadrosh E.A."/>
            <person name="Kyrpides N.C."/>
            <person name="Woyke T."/>
        </authorList>
    </citation>
    <scope>NUCLEOTIDE SEQUENCE</scope>
    <source>
        <strain evidence="1">GVMAG-M-3300027759-42</strain>
    </source>
</reference>